<dbReference type="Pfam" id="PF03167">
    <property type="entry name" value="UDG"/>
    <property type="match status" value="1"/>
</dbReference>
<sequence>VELGDKFQLPEPWNGDIVNAKLLFVSSNPSIDTNEAYPTNSWSQKKILDFFQNRFHPDRNWTKEARRVLSKDEQTYVERRVPYWDETKSMAKDAFGRFARPGFDYALTEIVHCKSKNRQGVKSAAKTCFDLWMNPLISLSDARVIIVLGGEANQMMSEFLELDGKLKFHRRVTLGSRERIVLFLPAPGSNKTRKISKVFSDSERNEIWKALNF</sequence>
<dbReference type="EMBL" id="UINC01082301">
    <property type="protein sequence ID" value="SVC26941.1"/>
    <property type="molecule type" value="Genomic_DNA"/>
</dbReference>
<feature type="domain" description="Uracil-DNA glycosylase-like" evidence="1">
    <location>
        <begin position="14"/>
        <end position="211"/>
    </location>
</feature>
<dbReference type="AlphaFoldDB" id="A0A382KWC5"/>
<proteinExistence type="predicted"/>
<dbReference type="SUPFAM" id="SSF52141">
    <property type="entry name" value="Uracil-DNA glycosylase-like"/>
    <property type="match status" value="1"/>
</dbReference>
<accession>A0A382KWC5</accession>
<reference evidence="2" key="1">
    <citation type="submission" date="2018-05" db="EMBL/GenBank/DDBJ databases">
        <authorList>
            <person name="Lanie J.A."/>
            <person name="Ng W.-L."/>
            <person name="Kazmierczak K.M."/>
            <person name="Andrzejewski T.M."/>
            <person name="Davidsen T.M."/>
            <person name="Wayne K.J."/>
            <person name="Tettelin H."/>
            <person name="Glass J.I."/>
            <person name="Rusch D."/>
            <person name="Podicherti R."/>
            <person name="Tsui H.-C.T."/>
            <person name="Winkler M.E."/>
        </authorList>
    </citation>
    <scope>NUCLEOTIDE SEQUENCE</scope>
</reference>
<feature type="non-terminal residue" evidence="2">
    <location>
        <position position="1"/>
    </location>
</feature>
<protein>
    <recommendedName>
        <fullName evidence="1">Uracil-DNA glycosylase-like domain-containing protein</fullName>
    </recommendedName>
</protein>
<dbReference type="Gene3D" id="3.40.470.10">
    <property type="entry name" value="Uracil-DNA glycosylase-like domain"/>
    <property type="match status" value="1"/>
</dbReference>
<dbReference type="InterPro" id="IPR036895">
    <property type="entry name" value="Uracil-DNA_glycosylase-like_sf"/>
</dbReference>
<dbReference type="InterPro" id="IPR005122">
    <property type="entry name" value="Uracil-DNA_glycosylase-like"/>
</dbReference>
<gene>
    <name evidence="2" type="ORF">METZ01_LOCUS279795</name>
</gene>
<organism evidence="2">
    <name type="scientific">marine metagenome</name>
    <dbReference type="NCBI Taxonomy" id="408172"/>
    <lineage>
        <taxon>unclassified sequences</taxon>
        <taxon>metagenomes</taxon>
        <taxon>ecological metagenomes</taxon>
    </lineage>
</organism>
<name>A0A382KWC5_9ZZZZ</name>
<evidence type="ECO:0000313" key="2">
    <source>
        <dbReference type="EMBL" id="SVC26941.1"/>
    </source>
</evidence>
<evidence type="ECO:0000259" key="1">
    <source>
        <dbReference type="Pfam" id="PF03167"/>
    </source>
</evidence>